<dbReference type="InterPro" id="IPR036259">
    <property type="entry name" value="MFS_trans_sf"/>
</dbReference>
<dbReference type="PANTHER" id="PTHR23501:SF109">
    <property type="entry name" value="MAJOR FACILITATOR SUPERFAMILY (MFS) PROFILE DOMAIN-CONTAINING PROTEIN-RELATED"/>
    <property type="match status" value="1"/>
</dbReference>
<feature type="transmembrane region" description="Helical" evidence="7">
    <location>
        <begin position="453"/>
        <end position="476"/>
    </location>
</feature>
<feature type="transmembrane region" description="Helical" evidence="7">
    <location>
        <begin position="547"/>
        <end position="565"/>
    </location>
</feature>
<dbReference type="Gene3D" id="1.20.1250.20">
    <property type="entry name" value="MFS general substrate transporter like domains"/>
    <property type="match status" value="2"/>
</dbReference>
<feature type="transmembrane region" description="Helical" evidence="7">
    <location>
        <begin position="215"/>
        <end position="235"/>
    </location>
</feature>
<feature type="region of interest" description="Disordered" evidence="6">
    <location>
        <begin position="1"/>
        <end position="21"/>
    </location>
</feature>
<dbReference type="EMBL" id="MU839034">
    <property type="protein sequence ID" value="KAK1762700.1"/>
    <property type="molecule type" value="Genomic_DNA"/>
</dbReference>
<dbReference type="InterPro" id="IPR010573">
    <property type="entry name" value="MFS_Str1/Tri12-like"/>
</dbReference>
<feature type="transmembrane region" description="Helical" evidence="7">
    <location>
        <begin position="180"/>
        <end position="203"/>
    </location>
</feature>
<organism evidence="9 10">
    <name type="scientific">Phialemonium atrogriseum</name>
    <dbReference type="NCBI Taxonomy" id="1093897"/>
    <lineage>
        <taxon>Eukaryota</taxon>
        <taxon>Fungi</taxon>
        <taxon>Dikarya</taxon>
        <taxon>Ascomycota</taxon>
        <taxon>Pezizomycotina</taxon>
        <taxon>Sordariomycetes</taxon>
        <taxon>Sordariomycetidae</taxon>
        <taxon>Cephalothecales</taxon>
        <taxon>Cephalothecaceae</taxon>
        <taxon>Phialemonium</taxon>
    </lineage>
</organism>
<dbReference type="Proteomes" id="UP001244011">
    <property type="component" value="Unassembled WGS sequence"/>
</dbReference>
<keyword evidence="3 7" id="KW-0812">Transmembrane</keyword>
<dbReference type="InterPro" id="IPR053791">
    <property type="entry name" value="MFS_Tri12-like"/>
</dbReference>
<evidence type="ECO:0000256" key="7">
    <source>
        <dbReference type="SAM" id="Phobius"/>
    </source>
</evidence>
<evidence type="ECO:0000259" key="8">
    <source>
        <dbReference type="PROSITE" id="PS50850"/>
    </source>
</evidence>
<dbReference type="GeneID" id="85312349"/>
<comment type="caution">
    <text evidence="9">The sequence shown here is derived from an EMBL/GenBank/DDBJ whole genome shotgun (WGS) entry which is preliminary data.</text>
</comment>
<feature type="domain" description="Major facilitator superfamily (MFS) profile" evidence="8">
    <location>
        <begin position="55"/>
        <end position="573"/>
    </location>
</feature>
<name>A0AAJ0BR52_9PEZI</name>
<feature type="transmembrane region" description="Helical" evidence="7">
    <location>
        <begin position="418"/>
        <end position="441"/>
    </location>
</feature>
<keyword evidence="4 7" id="KW-1133">Transmembrane helix</keyword>
<keyword evidence="2" id="KW-0813">Transport</keyword>
<dbReference type="CDD" id="cd06179">
    <property type="entry name" value="MFS_TRI12_like"/>
    <property type="match status" value="1"/>
</dbReference>
<evidence type="ECO:0000256" key="5">
    <source>
        <dbReference type="ARBA" id="ARBA00023136"/>
    </source>
</evidence>
<keyword evidence="5 7" id="KW-0472">Membrane</keyword>
<sequence length="600" mass="63541">MADSDIASTPAAAENEKASREHVAYPEDTMADHVTAAAIGGDIGDLPKGYYWSPKFVGSMIGIILTAQSLYLGYVLPTNALGIINEDLGPSPNYVLISTIQTVTSGFLLALVGRLGDILGRRYFLIGGQAFSLVASIVGVVAKNINTMIGVGTLMGCAAGVQLTFTFVAAELVANKHRAYINAVLFCSTIPLAGIGPGLARLIVSNTKLGWRWFYYLNIITSGLSLIFLGAFYFPPSFRQLHSRMTRWEQVKRIDWIGSILFAAGILLFMLGLSWGGSTYPWKDGHVIGFIVVGAALLIILGLYEAYAPWLVEPLIPGRLVRNRNYIALTCCGCVGTMIYFSLNILWPQQIVDLGYGTSQVQIGWLSCTTGAAVVFGQTLAGVLFKRLGHGRWQLVACTMGMCVFMGGLAAAKPTNRPLALAFTTLGGLSVGFLELVHIVMAGLCCEPGDIGLASGLLASARQVAGTLAATIYVVILSNRVPVEMAADVTPAAVNNGLPESSVPLLFGAISNGTSAAMDAVPGINSKIVEAVTNAIAHAYTSSFKTVYLVSIAFGGLSVIAALCTQNVEQFMTGSVARKLQGTAEDVVDEEKIAQSGIHY</sequence>
<evidence type="ECO:0000256" key="6">
    <source>
        <dbReference type="SAM" id="MobiDB-lite"/>
    </source>
</evidence>
<evidence type="ECO:0000313" key="9">
    <source>
        <dbReference type="EMBL" id="KAK1762700.1"/>
    </source>
</evidence>
<proteinExistence type="predicted"/>
<feature type="transmembrane region" description="Helical" evidence="7">
    <location>
        <begin position="325"/>
        <end position="343"/>
    </location>
</feature>
<evidence type="ECO:0000313" key="10">
    <source>
        <dbReference type="Proteomes" id="UP001244011"/>
    </source>
</evidence>
<feature type="transmembrane region" description="Helical" evidence="7">
    <location>
        <begin position="363"/>
        <end position="385"/>
    </location>
</feature>
<evidence type="ECO:0000256" key="1">
    <source>
        <dbReference type="ARBA" id="ARBA00004141"/>
    </source>
</evidence>
<feature type="transmembrane region" description="Helical" evidence="7">
    <location>
        <begin position="123"/>
        <end position="142"/>
    </location>
</feature>
<keyword evidence="10" id="KW-1185">Reference proteome</keyword>
<accession>A0AAJ0BR52</accession>
<dbReference type="GO" id="GO:0005886">
    <property type="term" value="C:plasma membrane"/>
    <property type="evidence" value="ECO:0007669"/>
    <property type="project" value="TreeGrafter"/>
</dbReference>
<feature type="transmembrane region" description="Helical" evidence="7">
    <location>
        <begin position="94"/>
        <end position="111"/>
    </location>
</feature>
<comment type="subcellular location">
    <subcellularLocation>
        <location evidence="1">Membrane</location>
        <topology evidence="1">Multi-pass membrane protein</topology>
    </subcellularLocation>
</comment>
<feature type="transmembrane region" description="Helical" evidence="7">
    <location>
        <begin position="148"/>
        <end position="168"/>
    </location>
</feature>
<dbReference type="Pfam" id="PF06609">
    <property type="entry name" value="TRI12"/>
    <property type="match status" value="1"/>
</dbReference>
<evidence type="ECO:0000256" key="2">
    <source>
        <dbReference type="ARBA" id="ARBA00022448"/>
    </source>
</evidence>
<dbReference type="PROSITE" id="PS50850">
    <property type="entry name" value="MFS"/>
    <property type="match status" value="1"/>
</dbReference>
<feature type="transmembrane region" description="Helical" evidence="7">
    <location>
        <begin position="256"/>
        <end position="275"/>
    </location>
</feature>
<dbReference type="InterPro" id="IPR020846">
    <property type="entry name" value="MFS_dom"/>
</dbReference>
<dbReference type="SUPFAM" id="SSF103473">
    <property type="entry name" value="MFS general substrate transporter"/>
    <property type="match status" value="1"/>
</dbReference>
<dbReference type="AlphaFoldDB" id="A0AAJ0BR52"/>
<protein>
    <submittedName>
        <fullName evidence="9">Siderophore iron transporter</fullName>
    </submittedName>
</protein>
<evidence type="ECO:0000256" key="3">
    <source>
        <dbReference type="ARBA" id="ARBA00022692"/>
    </source>
</evidence>
<evidence type="ECO:0000256" key="4">
    <source>
        <dbReference type="ARBA" id="ARBA00022989"/>
    </source>
</evidence>
<dbReference type="RefSeq" id="XP_060278913.1">
    <property type="nucleotide sequence ID" value="XM_060429162.1"/>
</dbReference>
<reference evidence="9" key="1">
    <citation type="submission" date="2023-06" db="EMBL/GenBank/DDBJ databases">
        <title>Genome-scale phylogeny and comparative genomics of the fungal order Sordariales.</title>
        <authorList>
            <consortium name="Lawrence Berkeley National Laboratory"/>
            <person name="Hensen N."/>
            <person name="Bonometti L."/>
            <person name="Westerberg I."/>
            <person name="Brannstrom I.O."/>
            <person name="Guillou S."/>
            <person name="Cros-Aarteil S."/>
            <person name="Calhoun S."/>
            <person name="Haridas S."/>
            <person name="Kuo A."/>
            <person name="Mondo S."/>
            <person name="Pangilinan J."/>
            <person name="Riley R."/>
            <person name="Labutti K."/>
            <person name="Andreopoulos B."/>
            <person name="Lipzen A."/>
            <person name="Chen C."/>
            <person name="Yanf M."/>
            <person name="Daum C."/>
            <person name="Ng V."/>
            <person name="Clum A."/>
            <person name="Steindorff A."/>
            <person name="Ohm R."/>
            <person name="Martin F."/>
            <person name="Silar P."/>
            <person name="Natvig D."/>
            <person name="Lalanne C."/>
            <person name="Gautier V."/>
            <person name="Ament-Velasquez S.L."/>
            <person name="Kruys A."/>
            <person name="Hutchinson M.I."/>
            <person name="Powell A.J."/>
            <person name="Barry K."/>
            <person name="Miller A.N."/>
            <person name="Grigoriev I.V."/>
            <person name="Debuchy R."/>
            <person name="Gladieux P."/>
            <person name="Thoren M.H."/>
            <person name="Johannesson H."/>
        </authorList>
    </citation>
    <scope>NUCLEOTIDE SEQUENCE</scope>
    <source>
        <strain evidence="9">8032-3</strain>
    </source>
</reference>
<feature type="transmembrane region" description="Helical" evidence="7">
    <location>
        <begin position="56"/>
        <end position="74"/>
    </location>
</feature>
<dbReference type="PANTHER" id="PTHR23501">
    <property type="entry name" value="MAJOR FACILITATOR SUPERFAMILY"/>
    <property type="match status" value="1"/>
</dbReference>
<feature type="transmembrane region" description="Helical" evidence="7">
    <location>
        <begin position="287"/>
        <end position="304"/>
    </location>
</feature>
<dbReference type="GO" id="GO:0022857">
    <property type="term" value="F:transmembrane transporter activity"/>
    <property type="evidence" value="ECO:0007669"/>
    <property type="project" value="InterPro"/>
</dbReference>
<gene>
    <name evidence="9" type="ORF">QBC33DRAFT_551320</name>
</gene>